<name>A0ABR3JCJ9_9AGAR</name>
<comment type="caution">
    <text evidence="4">The sequence shown here is derived from an EMBL/GenBank/DDBJ whole genome shotgun (WGS) entry which is preliminary data.</text>
</comment>
<keyword evidence="2" id="KW-1133">Transmembrane helix</keyword>
<dbReference type="PANTHER" id="PTHR40465">
    <property type="entry name" value="CHROMOSOME 1, WHOLE GENOME SHOTGUN SEQUENCE"/>
    <property type="match status" value="1"/>
</dbReference>
<dbReference type="Proteomes" id="UP001556367">
    <property type="component" value="Unassembled WGS sequence"/>
</dbReference>
<dbReference type="Pfam" id="PF20152">
    <property type="entry name" value="DUF6534"/>
    <property type="match status" value="1"/>
</dbReference>
<dbReference type="EMBL" id="JASNQZ010000008">
    <property type="protein sequence ID" value="KAL0953192.1"/>
    <property type="molecule type" value="Genomic_DNA"/>
</dbReference>
<keyword evidence="2" id="KW-0812">Transmembrane</keyword>
<accession>A0ABR3JCJ9</accession>
<gene>
    <name evidence="4" type="ORF">HGRIS_004447</name>
</gene>
<dbReference type="InterPro" id="IPR045339">
    <property type="entry name" value="DUF6534"/>
</dbReference>
<keyword evidence="5" id="KW-1185">Reference proteome</keyword>
<feature type="transmembrane region" description="Helical" evidence="2">
    <location>
        <begin position="161"/>
        <end position="181"/>
    </location>
</feature>
<protein>
    <recommendedName>
        <fullName evidence="3">DUF6534 domain-containing protein</fullName>
    </recommendedName>
</protein>
<dbReference type="PANTHER" id="PTHR40465:SF1">
    <property type="entry name" value="DUF6534 DOMAIN-CONTAINING PROTEIN"/>
    <property type="match status" value="1"/>
</dbReference>
<organism evidence="4 5">
    <name type="scientific">Hohenbuehelia grisea</name>
    <dbReference type="NCBI Taxonomy" id="104357"/>
    <lineage>
        <taxon>Eukaryota</taxon>
        <taxon>Fungi</taxon>
        <taxon>Dikarya</taxon>
        <taxon>Basidiomycota</taxon>
        <taxon>Agaricomycotina</taxon>
        <taxon>Agaricomycetes</taxon>
        <taxon>Agaricomycetidae</taxon>
        <taxon>Agaricales</taxon>
        <taxon>Pleurotineae</taxon>
        <taxon>Pleurotaceae</taxon>
        <taxon>Hohenbuehelia</taxon>
    </lineage>
</organism>
<feature type="domain" description="DUF6534" evidence="3">
    <location>
        <begin position="166"/>
        <end position="253"/>
    </location>
</feature>
<keyword evidence="2" id="KW-0472">Membrane</keyword>
<evidence type="ECO:0000256" key="1">
    <source>
        <dbReference type="SAM" id="MobiDB-lite"/>
    </source>
</evidence>
<feature type="region of interest" description="Disordered" evidence="1">
    <location>
        <begin position="299"/>
        <end position="324"/>
    </location>
</feature>
<feature type="transmembrane region" description="Helical" evidence="2">
    <location>
        <begin position="12"/>
        <end position="36"/>
    </location>
</feature>
<proteinExistence type="predicted"/>
<evidence type="ECO:0000256" key="2">
    <source>
        <dbReference type="SAM" id="Phobius"/>
    </source>
</evidence>
<evidence type="ECO:0000313" key="5">
    <source>
        <dbReference type="Proteomes" id="UP001556367"/>
    </source>
</evidence>
<feature type="transmembrane region" description="Helical" evidence="2">
    <location>
        <begin position="48"/>
        <end position="69"/>
    </location>
</feature>
<feature type="transmembrane region" description="Helical" evidence="2">
    <location>
        <begin position="201"/>
        <end position="223"/>
    </location>
</feature>
<evidence type="ECO:0000313" key="4">
    <source>
        <dbReference type="EMBL" id="KAL0953192.1"/>
    </source>
</evidence>
<feature type="transmembrane region" description="Helical" evidence="2">
    <location>
        <begin position="81"/>
        <end position="106"/>
    </location>
</feature>
<evidence type="ECO:0000259" key="3">
    <source>
        <dbReference type="Pfam" id="PF20152"/>
    </source>
</evidence>
<feature type="transmembrane region" description="Helical" evidence="2">
    <location>
        <begin position="118"/>
        <end position="141"/>
    </location>
</feature>
<reference evidence="5" key="1">
    <citation type="submission" date="2024-06" db="EMBL/GenBank/DDBJ databases">
        <title>Multi-omics analyses provide insights into the biosynthesis of the anticancer antibiotic pleurotin in Hohenbuehelia grisea.</title>
        <authorList>
            <person name="Weaver J.A."/>
            <person name="Alberti F."/>
        </authorList>
    </citation>
    <scope>NUCLEOTIDE SEQUENCE [LARGE SCALE GENOMIC DNA]</scope>
    <source>
        <strain evidence="5">T-177</strain>
    </source>
</reference>
<sequence>MATKTSFDGTLGAIEIGALFSAALFGALTIQTYAYYQNFVKDPRWIKCWVAVVWVFELLHFIGVCHSLYALTVTGWGKREGLGRLTGIAFTPLTAAVVSTLTQLFFARRIWITRKPRLASVCYALTSLRCIFGFATTIIALTYHAMLQPFIRDYRWLLTTYLAIGVSADIVIPICLCWLLYQHRETEFQTLIKSSTIMDKFMLWVIQTGAAAGALAIVSLILFRTLNNYVWMGIYFNVSRLYSNSFVLSLNSRMILRAGGGSFGVPERPEYLSTFGAAREVREDPRGIGIAFTSAAQAGTNPSMDASMASRTVADDVEANNKES</sequence>